<dbReference type="RefSeq" id="WP_377362347.1">
    <property type="nucleotide sequence ID" value="NZ_JBHRYN010000007.1"/>
</dbReference>
<keyword evidence="7 8" id="KW-0472">Membrane</keyword>
<keyword evidence="3 8" id="KW-0813">Transport</keyword>
<keyword evidence="6 8" id="KW-1133">Transmembrane helix</keyword>
<dbReference type="Gene3D" id="1.10.3720.10">
    <property type="entry name" value="MetI-like"/>
    <property type="match status" value="1"/>
</dbReference>
<evidence type="ECO:0000256" key="1">
    <source>
        <dbReference type="ARBA" id="ARBA00004651"/>
    </source>
</evidence>
<dbReference type="PANTHER" id="PTHR43848:SF2">
    <property type="entry name" value="PUTRESCINE TRANSPORT SYSTEM PERMEASE PROTEIN POTI"/>
    <property type="match status" value="1"/>
</dbReference>
<comment type="caution">
    <text evidence="10">The sequence shown here is derived from an EMBL/GenBank/DDBJ whole genome shotgun (WGS) entry which is preliminary data.</text>
</comment>
<evidence type="ECO:0000256" key="7">
    <source>
        <dbReference type="ARBA" id="ARBA00023136"/>
    </source>
</evidence>
<accession>A0ABV7WRA0</accession>
<feature type="domain" description="ABC transmembrane type-1" evidence="9">
    <location>
        <begin position="62"/>
        <end position="257"/>
    </location>
</feature>
<evidence type="ECO:0000256" key="5">
    <source>
        <dbReference type="ARBA" id="ARBA00022692"/>
    </source>
</evidence>
<dbReference type="CDD" id="cd06261">
    <property type="entry name" value="TM_PBP2"/>
    <property type="match status" value="1"/>
</dbReference>
<evidence type="ECO:0000313" key="10">
    <source>
        <dbReference type="EMBL" id="MFC3700914.1"/>
    </source>
</evidence>
<protein>
    <submittedName>
        <fullName evidence="10">ABC transporter permease subunit</fullName>
    </submittedName>
</protein>
<feature type="transmembrane region" description="Helical" evidence="8">
    <location>
        <begin position="181"/>
        <end position="200"/>
    </location>
</feature>
<dbReference type="PANTHER" id="PTHR43848">
    <property type="entry name" value="PUTRESCINE TRANSPORT SYSTEM PERMEASE PROTEIN POTI"/>
    <property type="match status" value="1"/>
</dbReference>
<organism evidence="10 11">
    <name type="scientific">Reinekea marina</name>
    <dbReference type="NCBI Taxonomy" id="1310421"/>
    <lineage>
        <taxon>Bacteria</taxon>
        <taxon>Pseudomonadati</taxon>
        <taxon>Pseudomonadota</taxon>
        <taxon>Gammaproteobacteria</taxon>
        <taxon>Oceanospirillales</taxon>
        <taxon>Saccharospirillaceae</taxon>
        <taxon>Reinekea</taxon>
    </lineage>
</organism>
<dbReference type="InterPro" id="IPR000515">
    <property type="entry name" value="MetI-like"/>
</dbReference>
<keyword evidence="5 8" id="KW-0812">Transmembrane</keyword>
<dbReference type="EMBL" id="JBHRYN010000007">
    <property type="protein sequence ID" value="MFC3700914.1"/>
    <property type="molecule type" value="Genomic_DNA"/>
</dbReference>
<reference evidence="11" key="1">
    <citation type="journal article" date="2019" name="Int. J. Syst. Evol. Microbiol.">
        <title>The Global Catalogue of Microorganisms (GCM) 10K type strain sequencing project: providing services to taxonomists for standard genome sequencing and annotation.</title>
        <authorList>
            <consortium name="The Broad Institute Genomics Platform"/>
            <consortium name="The Broad Institute Genome Sequencing Center for Infectious Disease"/>
            <person name="Wu L."/>
            <person name="Ma J."/>
        </authorList>
    </citation>
    <scope>NUCLEOTIDE SEQUENCE [LARGE SCALE GENOMIC DNA]</scope>
    <source>
        <strain evidence="11">CECT 8288</strain>
    </source>
</reference>
<feature type="transmembrane region" description="Helical" evidence="8">
    <location>
        <begin position="138"/>
        <end position="160"/>
    </location>
</feature>
<comment type="subcellular location">
    <subcellularLocation>
        <location evidence="1 8">Cell membrane</location>
        <topology evidence="1 8">Multi-pass membrane protein</topology>
    </subcellularLocation>
</comment>
<dbReference type="InterPro" id="IPR051789">
    <property type="entry name" value="Bact_Polyamine_Transport"/>
</dbReference>
<feature type="transmembrane region" description="Helical" evidence="8">
    <location>
        <begin position="68"/>
        <end position="90"/>
    </location>
</feature>
<evidence type="ECO:0000256" key="4">
    <source>
        <dbReference type="ARBA" id="ARBA00022475"/>
    </source>
</evidence>
<evidence type="ECO:0000256" key="3">
    <source>
        <dbReference type="ARBA" id="ARBA00022448"/>
    </source>
</evidence>
<feature type="transmembrane region" description="Helical" evidence="8">
    <location>
        <begin position="239"/>
        <end position="259"/>
    </location>
</feature>
<feature type="transmembrane region" description="Helical" evidence="8">
    <location>
        <begin position="102"/>
        <end position="126"/>
    </location>
</feature>
<gene>
    <name evidence="10" type="ORF">ACFOND_04605</name>
</gene>
<sequence length="275" mass="30447">MKLSNFRFSNFMFWLGIVFLYAPMVVLVVYSFNESRLVTVWAGFSTKWYGELFRDQQMMTAVGRSLEIAFYSATAAVFFGIFASVVMVRIKKFKGRTTFSGMITAPLVMPDVIIGLSMLLLFVAMSQFLGWPETRGMLTIWIAHTTFGLAYSTVVISSRLREMDHSLEEAALDLGASPLKSFLLITLPIISPAVVSAWLLSFTLSLDDVVIASFVTGPGATTLPIEVFSSVRLGVTPKINALATLIIGTVTLVAIFAWFMTRRLNRRVSASMQNA</sequence>
<feature type="transmembrane region" description="Helical" evidence="8">
    <location>
        <begin position="12"/>
        <end position="32"/>
    </location>
</feature>
<evidence type="ECO:0000256" key="2">
    <source>
        <dbReference type="ARBA" id="ARBA00007069"/>
    </source>
</evidence>
<keyword evidence="4" id="KW-1003">Cell membrane</keyword>
<dbReference type="PROSITE" id="PS50928">
    <property type="entry name" value="ABC_TM1"/>
    <property type="match status" value="1"/>
</dbReference>
<dbReference type="SUPFAM" id="SSF161098">
    <property type="entry name" value="MetI-like"/>
    <property type="match status" value="1"/>
</dbReference>
<dbReference type="InterPro" id="IPR035906">
    <property type="entry name" value="MetI-like_sf"/>
</dbReference>
<name>A0ABV7WRA0_9GAMM</name>
<dbReference type="Pfam" id="PF00528">
    <property type="entry name" value="BPD_transp_1"/>
    <property type="match status" value="1"/>
</dbReference>
<evidence type="ECO:0000256" key="6">
    <source>
        <dbReference type="ARBA" id="ARBA00022989"/>
    </source>
</evidence>
<evidence type="ECO:0000256" key="8">
    <source>
        <dbReference type="RuleBase" id="RU363032"/>
    </source>
</evidence>
<evidence type="ECO:0000313" key="11">
    <source>
        <dbReference type="Proteomes" id="UP001595710"/>
    </source>
</evidence>
<proteinExistence type="inferred from homology"/>
<dbReference type="Proteomes" id="UP001595710">
    <property type="component" value="Unassembled WGS sequence"/>
</dbReference>
<evidence type="ECO:0000259" key="9">
    <source>
        <dbReference type="PROSITE" id="PS50928"/>
    </source>
</evidence>
<keyword evidence="11" id="KW-1185">Reference proteome</keyword>
<comment type="similarity">
    <text evidence="2">Belongs to the binding-protein-dependent transport system permease family. CysTW subfamily.</text>
</comment>